<comment type="caution">
    <text evidence="1">The sequence shown here is derived from an EMBL/GenBank/DDBJ whole genome shotgun (WGS) entry which is preliminary data.</text>
</comment>
<protein>
    <recommendedName>
        <fullName evidence="3">TRAF-type domain-containing protein</fullName>
    </recommendedName>
</protein>
<organism evidence="1 2">
    <name type="scientific">Molorchus minor</name>
    <dbReference type="NCBI Taxonomy" id="1323400"/>
    <lineage>
        <taxon>Eukaryota</taxon>
        <taxon>Metazoa</taxon>
        <taxon>Ecdysozoa</taxon>
        <taxon>Arthropoda</taxon>
        <taxon>Hexapoda</taxon>
        <taxon>Insecta</taxon>
        <taxon>Pterygota</taxon>
        <taxon>Neoptera</taxon>
        <taxon>Endopterygota</taxon>
        <taxon>Coleoptera</taxon>
        <taxon>Polyphaga</taxon>
        <taxon>Cucujiformia</taxon>
        <taxon>Chrysomeloidea</taxon>
        <taxon>Cerambycidae</taxon>
        <taxon>Lamiinae</taxon>
        <taxon>Monochamini</taxon>
        <taxon>Molorchus</taxon>
    </lineage>
</organism>
<reference evidence="1" key="1">
    <citation type="journal article" date="2023" name="Insect Mol. Biol.">
        <title>Genome sequencing provides insights into the evolution of gene families encoding plant cell wall-degrading enzymes in longhorned beetles.</title>
        <authorList>
            <person name="Shin N.R."/>
            <person name="Okamura Y."/>
            <person name="Kirsch R."/>
            <person name="Pauchet Y."/>
        </authorList>
    </citation>
    <scope>NUCLEOTIDE SEQUENCE</scope>
    <source>
        <strain evidence="1">MMC_N1</strain>
    </source>
</reference>
<evidence type="ECO:0000313" key="2">
    <source>
        <dbReference type="Proteomes" id="UP001162164"/>
    </source>
</evidence>
<dbReference type="EMBL" id="JAPWTJ010001123">
    <property type="protein sequence ID" value="KAJ8973741.1"/>
    <property type="molecule type" value="Genomic_DNA"/>
</dbReference>
<evidence type="ECO:0008006" key="3">
    <source>
        <dbReference type="Google" id="ProtNLM"/>
    </source>
</evidence>
<name>A0ABQ9J6H5_9CUCU</name>
<proteinExistence type="predicted"/>
<accession>A0ABQ9J6H5</accession>
<gene>
    <name evidence="1" type="ORF">NQ317_014987</name>
</gene>
<dbReference type="Gene3D" id="3.30.160.60">
    <property type="entry name" value="Classic Zinc Finger"/>
    <property type="match status" value="1"/>
</dbReference>
<keyword evidence="2" id="KW-1185">Reference proteome</keyword>
<evidence type="ECO:0000313" key="1">
    <source>
        <dbReference type="EMBL" id="KAJ8973741.1"/>
    </source>
</evidence>
<sequence length="242" mass="27491">MMCNSIDILTPEDNKKVCIICETKIPECDYERHVTICSEENFENDDVFEVKTDCTKCSFCNNDIPTNSYDNHLSTCLRNFVGDINKPKEKIVDVTCNNLEEKQCTLCEKYVPVAEYDLHAEKCLLKMYDDMDETYSNTKSKDEEVDCLACGKSILKSELGLHLEDCMSLSRVFDDADDPKEGTSKGCDDGGSKYNCPFCMTLVNEADMNAHINVCLDIKDCMTDCGKNRNMFVESLNCDEEF</sequence>
<dbReference type="Proteomes" id="UP001162164">
    <property type="component" value="Unassembled WGS sequence"/>
</dbReference>